<proteinExistence type="predicted"/>
<protein>
    <submittedName>
        <fullName evidence="1">Uncharacterized protein</fullName>
    </submittedName>
</protein>
<accession>A0A1I5TLN8</accession>
<dbReference type="STRING" id="1993.SAMN04489713_11842"/>
<evidence type="ECO:0000313" key="2">
    <source>
        <dbReference type="Proteomes" id="UP000183413"/>
    </source>
</evidence>
<dbReference type="EMBL" id="FOVH01000018">
    <property type="protein sequence ID" value="SFP83955.1"/>
    <property type="molecule type" value="Genomic_DNA"/>
</dbReference>
<reference evidence="1 2" key="1">
    <citation type="submission" date="2016-10" db="EMBL/GenBank/DDBJ databases">
        <authorList>
            <person name="de Groot N.N."/>
        </authorList>
    </citation>
    <scope>NUCLEOTIDE SEQUENCE [LARGE SCALE GENOMIC DNA]</scope>
    <source>
        <strain evidence="1 2">DSM 43067</strain>
    </source>
</reference>
<dbReference type="Proteomes" id="UP000183413">
    <property type="component" value="Unassembled WGS sequence"/>
</dbReference>
<evidence type="ECO:0000313" key="1">
    <source>
        <dbReference type="EMBL" id="SFP83955.1"/>
    </source>
</evidence>
<organism evidence="1 2">
    <name type="scientific">Actinomadura madurae</name>
    <dbReference type="NCBI Taxonomy" id="1993"/>
    <lineage>
        <taxon>Bacteria</taxon>
        <taxon>Bacillati</taxon>
        <taxon>Actinomycetota</taxon>
        <taxon>Actinomycetes</taxon>
        <taxon>Streptosporangiales</taxon>
        <taxon>Thermomonosporaceae</taxon>
        <taxon>Actinomadura</taxon>
    </lineage>
</organism>
<dbReference type="AlphaFoldDB" id="A0A1I5TLN8"/>
<dbReference type="InParanoid" id="A0A1I5TLN8"/>
<gene>
    <name evidence="1" type="ORF">SAMN04489713_11842</name>
</gene>
<sequence length="31" mass="3211">MRAARQIGCAPSNKEVTMLNPTVPLEAGPAS</sequence>
<name>A0A1I5TLN8_9ACTN</name>
<keyword evidence="2" id="KW-1185">Reference proteome</keyword>